<reference evidence="3" key="1">
    <citation type="submission" date="2023-03" db="EMBL/GenBank/DDBJ databases">
        <title>Andean soil-derived lignocellulolytic bacterial consortium as a source of novel taxa and putative plastic-active enzymes.</title>
        <authorList>
            <person name="Diaz-Garcia L."/>
            <person name="Chuvochina M."/>
            <person name="Feuerriegel G."/>
            <person name="Bunk B."/>
            <person name="Sproer C."/>
            <person name="Streit W.R."/>
            <person name="Rodriguez L.M."/>
            <person name="Overmann J."/>
            <person name="Jimenez D.J."/>
        </authorList>
    </citation>
    <scope>NUCLEOTIDE SEQUENCE</scope>
    <source>
        <strain evidence="3">MAG 26</strain>
    </source>
</reference>
<dbReference type="AlphaFoldDB" id="A0AAJ5XAU1"/>
<name>A0AAJ5XAU1_9SPHN</name>
<sequence length="255" mass="27708">MTRPAVLVTGGAKRIGAAIVRRFAAEGWHTVIHCNHSRGEAEQLADSLPSAEIVQCDLIDSEAAIAMIERLAARLPDWRVLVNSASIFVPDDATGLDPETSRRSMRINAVSPVRMAQAFLRNARADSGRRVIAITDQKLANPNPDFFSYTMSKHALAATVPMLAMADVRADDRTYALAPGAILPSYDQIAGEFEVSGRLNLLKRLTDPGEIADAAFFLAQGHLSSGSTLFVDSGQHLLSQSRDVLYLAREERPAR</sequence>
<dbReference type="Proteomes" id="UP001218362">
    <property type="component" value="Chromosome"/>
</dbReference>
<dbReference type="PRINTS" id="PR00081">
    <property type="entry name" value="GDHRDH"/>
</dbReference>
<evidence type="ECO:0000256" key="2">
    <source>
        <dbReference type="ARBA" id="ARBA00023002"/>
    </source>
</evidence>
<gene>
    <name evidence="3" type="ORF">P0Y56_03480</name>
</gene>
<dbReference type="InterPro" id="IPR036291">
    <property type="entry name" value="NAD(P)-bd_dom_sf"/>
</dbReference>
<dbReference type="Pfam" id="PF13561">
    <property type="entry name" value="adh_short_C2"/>
    <property type="match status" value="1"/>
</dbReference>
<proteinExistence type="inferred from homology"/>
<dbReference type="SUPFAM" id="SSF51735">
    <property type="entry name" value="NAD(P)-binding Rossmann-fold domains"/>
    <property type="match status" value="1"/>
</dbReference>
<dbReference type="EMBL" id="CP119316">
    <property type="protein sequence ID" value="WEK47359.1"/>
    <property type="molecule type" value="Genomic_DNA"/>
</dbReference>
<evidence type="ECO:0000256" key="1">
    <source>
        <dbReference type="ARBA" id="ARBA00006484"/>
    </source>
</evidence>
<dbReference type="GO" id="GO:0016491">
    <property type="term" value="F:oxidoreductase activity"/>
    <property type="evidence" value="ECO:0007669"/>
    <property type="project" value="UniProtKB-KW"/>
</dbReference>
<dbReference type="InterPro" id="IPR002347">
    <property type="entry name" value="SDR_fam"/>
</dbReference>
<protein>
    <submittedName>
        <fullName evidence="3">SDR family oxidoreductase</fullName>
    </submittedName>
</protein>
<comment type="similarity">
    <text evidence="1">Belongs to the short-chain dehydrogenases/reductases (SDR) family.</text>
</comment>
<organism evidence="3 4">
    <name type="scientific">Candidatus Andeanibacterium colombiense</name>
    <dbReference type="NCBI Taxonomy" id="3121345"/>
    <lineage>
        <taxon>Bacteria</taxon>
        <taxon>Pseudomonadati</taxon>
        <taxon>Pseudomonadota</taxon>
        <taxon>Alphaproteobacteria</taxon>
        <taxon>Sphingomonadales</taxon>
        <taxon>Sphingomonadaceae</taxon>
        <taxon>Candidatus Andeanibacterium</taxon>
    </lineage>
</organism>
<dbReference type="Gene3D" id="3.40.50.720">
    <property type="entry name" value="NAD(P)-binding Rossmann-like Domain"/>
    <property type="match status" value="1"/>
</dbReference>
<accession>A0AAJ5XAU1</accession>
<dbReference type="KEGG" id="acob:P0Y56_03480"/>
<evidence type="ECO:0000313" key="4">
    <source>
        <dbReference type="Proteomes" id="UP001218362"/>
    </source>
</evidence>
<dbReference type="PANTHER" id="PTHR43639">
    <property type="entry name" value="OXIDOREDUCTASE, SHORT-CHAIN DEHYDROGENASE/REDUCTASE FAMILY (AFU_ORTHOLOGUE AFUA_5G02870)"/>
    <property type="match status" value="1"/>
</dbReference>
<keyword evidence="2" id="KW-0560">Oxidoreductase</keyword>
<evidence type="ECO:0000313" key="3">
    <source>
        <dbReference type="EMBL" id="WEK47359.1"/>
    </source>
</evidence>
<dbReference type="PANTHER" id="PTHR43639:SF1">
    <property type="entry name" value="SHORT-CHAIN DEHYDROGENASE_REDUCTASE FAMILY PROTEIN"/>
    <property type="match status" value="1"/>
</dbReference>